<proteinExistence type="predicted"/>
<evidence type="ECO:0000256" key="1">
    <source>
        <dbReference type="SAM" id="Coils"/>
    </source>
</evidence>
<reference evidence="3 4" key="1">
    <citation type="submission" date="2024-09" db="EMBL/GenBank/DDBJ databases">
        <title>Floridaenema gen nov. (Aerosakkonemataceae, Aerosakkonematales ord. nov., Cyanobacteria) from benthic tropical and subtropical fresh waters, with the description of four new species.</title>
        <authorList>
            <person name="Moretto J.A."/>
            <person name="Berthold D.E."/>
            <person name="Lefler F.W."/>
            <person name="Huang I.-S."/>
            <person name="Laughinghouse H. IV."/>
        </authorList>
    </citation>
    <scope>NUCLEOTIDE SEQUENCE [LARGE SCALE GENOMIC DNA]</scope>
    <source>
        <strain evidence="3 4">BLCC-F46</strain>
    </source>
</reference>
<name>A0ABV4X3A2_9CYAN</name>
<organism evidence="3 4">
    <name type="scientific">Floridaenema aerugineum BLCC-F46</name>
    <dbReference type="NCBI Taxonomy" id="3153654"/>
    <lineage>
        <taxon>Bacteria</taxon>
        <taxon>Bacillati</taxon>
        <taxon>Cyanobacteriota</taxon>
        <taxon>Cyanophyceae</taxon>
        <taxon>Oscillatoriophycideae</taxon>
        <taxon>Aerosakkonematales</taxon>
        <taxon>Aerosakkonemataceae</taxon>
        <taxon>Floridanema</taxon>
        <taxon>Floridanema aerugineum</taxon>
    </lineage>
</organism>
<keyword evidence="1" id="KW-0175">Coiled coil</keyword>
<protein>
    <submittedName>
        <fullName evidence="3">Uncharacterized protein</fullName>
    </submittedName>
</protein>
<dbReference type="EMBL" id="JBHFNQ010000082">
    <property type="protein sequence ID" value="MFB2877261.1"/>
    <property type="molecule type" value="Genomic_DNA"/>
</dbReference>
<feature type="compositionally biased region" description="Basic and acidic residues" evidence="2">
    <location>
        <begin position="1"/>
        <end position="19"/>
    </location>
</feature>
<feature type="region of interest" description="Disordered" evidence="2">
    <location>
        <begin position="1"/>
        <end position="45"/>
    </location>
</feature>
<comment type="caution">
    <text evidence="3">The sequence shown here is derived from an EMBL/GenBank/DDBJ whole genome shotgun (WGS) entry which is preliminary data.</text>
</comment>
<accession>A0ABV4X3A2</accession>
<evidence type="ECO:0000313" key="4">
    <source>
        <dbReference type="Proteomes" id="UP001576774"/>
    </source>
</evidence>
<keyword evidence="4" id="KW-1185">Reference proteome</keyword>
<dbReference type="Proteomes" id="UP001576774">
    <property type="component" value="Unassembled WGS sequence"/>
</dbReference>
<dbReference type="RefSeq" id="WP_413270369.1">
    <property type="nucleotide sequence ID" value="NZ_JBHFNQ010000082.1"/>
</dbReference>
<evidence type="ECO:0000256" key="2">
    <source>
        <dbReference type="SAM" id="MobiDB-lite"/>
    </source>
</evidence>
<gene>
    <name evidence="3" type="ORF">ACE1CC_10280</name>
</gene>
<feature type="coiled-coil region" evidence="1">
    <location>
        <begin position="73"/>
        <end position="107"/>
    </location>
</feature>
<evidence type="ECO:0000313" key="3">
    <source>
        <dbReference type="EMBL" id="MFB2877261.1"/>
    </source>
</evidence>
<sequence length="116" mass="12943">MELENGEKSQSKNIYRRENQGNTGSDSNGGEIFGSTGTSFKPKPIRVDRAICAGSNPINRRESISGGILRQLIEQARDQVATHIREAERLNKSIAEWESLLAELERRISENPFDGN</sequence>